<evidence type="ECO:0000256" key="1">
    <source>
        <dbReference type="ARBA" id="ARBA00000900"/>
    </source>
</evidence>
<feature type="transmembrane region" description="Helical" evidence="16">
    <location>
        <begin position="557"/>
        <end position="575"/>
    </location>
</feature>
<dbReference type="PANTHER" id="PTHR22763">
    <property type="entry name" value="RING ZINC FINGER PROTEIN"/>
    <property type="match status" value="1"/>
</dbReference>
<comment type="catalytic activity">
    <reaction evidence="1">
        <text>S-ubiquitinyl-[E2 ubiquitin-conjugating enzyme]-L-cysteine + [acceptor protein]-L-lysine = [E2 ubiquitin-conjugating enzyme]-L-cysteine + N(6)-ubiquitinyl-[acceptor protein]-L-lysine.</text>
        <dbReference type="EC" id="2.3.2.27"/>
    </reaction>
</comment>
<dbReference type="Gene3D" id="3.30.40.10">
    <property type="entry name" value="Zinc/RING finger domain, C3HC4 (zinc finger)"/>
    <property type="match status" value="1"/>
</dbReference>
<feature type="transmembrane region" description="Helical" evidence="16">
    <location>
        <begin position="620"/>
        <end position="639"/>
    </location>
</feature>
<name>A0ABR3WPH2_9EURO</name>
<keyword evidence="5" id="KW-0808">Transferase</keyword>
<dbReference type="InterPro" id="IPR050731">
    <property type="entry name" value="HRD1_E3_ubiq-ligases"/>
</dbReference>
<evidence type="ECO:0000256" key="15">
    <source>
        <dbReference type="SAM" id="MobiDB-lite"/>
    </source>
</evidence>
<reference evidence="19 20" key="1">
    <citation type="journal article" date="2024" name="IMA Fungus">
        <title>IMA Genome - F19 : A genome assembly and annotation guide to empower mycologists, including annotated draft genome sequences of Ceratocystis pirilliformis, Diaporthe australafricana, Fusarium ophioides, Paecilomyces lecythidis, and Sporothrix stenoceras.</title>
        <authorList>
            <person name="Aylward J."/>
            <person name="Wilson A.M."/>
            <person name="Visagie C.M."/>
            <person name="Spraker J."/>
            <person name="Barnes I."/>
            <person name="Buitendag C."/>
            <person name="Ceriani C."/>
            <person name="Del Mar Angel L."/>
            <person name="du Plessis D."/>
            <person name="Fuchs T."/>
            <person name="Gasser K."/>
            <person name="Kramer D."/>
            <person name="Li W."/>
            <person name="Munsamy K."/>
            <person name="Piso A."/>
            <person name="Price J.L."/>
            <person name="Sonnekus B."/>
            <person name="Thomas C."/>
            <person name="van der Nest A."/>
            <person name="van Dijk A."/>
            <person name="van Heerden A."/>
            <person name="van Vuuren N."/>
            <person name="Yilmaz N."/>
            <person name="Duong T.A."/>
            <person name="van der Merwe N.A."/>
            <person name="Wingfield M.J."/>
            <person name="Wingfield B.D."/>
        </authorList>
    </citation>
    <scope>NUCLEOTIDE SEQUENCE [LARGE SCALE GENOMIC DNA]</scope>
    <source>
        <strain evidence="19 20">CMW 18167</strain>
    </source>
</reference>
<evidence type="ECO:0000256" key="11">
    <source>
        <dbReference type="ARBA" id="ARBA00022833"/>
    </source>
</evidence>
<evidence type="ECO:0000256" key="16">
    <source>
        <dbReference type="SAM" id="Phobius"/>
    </source>
</evidence>
<evidence type="ECO:0000256" key="3">
    <source>
        <dbReference type="ARBA" id="ARBA00004906"/>
    </source>
</evidence>
<protein>
    <recommendedName>
        <fullName evidence="4">RING-type E3 ubiquitin transferase</fullName>
        <ecNumber evidence="4">2.3.2.27</ecNumber>
    </recommendedName>
</protein>
<keyword evidence="9 14" id="KW-0863">Zinc-finger</keyword>
<keyword evidence="20" id="KW-1185">Reference proteome</keyword>
<evidence type="ECO:0000256" key="10">
    <source>
        <dbReference type="ARBA" id="ARBA00022786"/>
    </source>
</evidence>
<organism evidence="19 20">
    <name type="scientific">Paecilomyces lecythidis</name>
    <dbReference type="NCBI Taxonomy" id="3004212"/>
    <lineage>
        <taxon>Eukaryota</taxon>
        <taxon>Fungi</taxon>
        <taxon>Dikarya</taxon>
        <taxon>Ascomycota</taxon>
        <taxon>Pezizomycotina</taxon>
        <taxon>Eurotiomycetes</taxon>
        <taxon>Eurotiomycetidae</taxon>
        <taxon>Eurotiales</taxon>
        <taxon>Thermoascaceae</taxon>
        <taxon>Paecilomyces</taxon>
    </lineage>
</organism>
<comment type="pathway">
    <text evidence="3">Protein modification; protein ubiquitination.</text>
</comment>
<evidence type="ECO:0000256" key="12">
    <source>
        <dbReference type="ARBA" id="ARBA00022989"/>
    </source>
</evidence>
<feature type="transmembrane region" description="Helical" evidence="16">
    <location>
        <begin position="449"/>
        <end position="470"/>
    </location>
</feature>
<keyword evidence="13 16" id="KW-0472">Membrane</keyword>
<dbReference type="SMART" id="SM00184">
    <property type="entry name" value="RING"/>
    <property type="match status" value="1"/>
</dbReference>
<evidence type="ECO:0000313" key="19">
    <source>
        <dbReference type="EMBL" id="KAL1865566.1"/>
    </source>
</evidence>
<sequence>MDSRGTFLFFLIAFYFLTNFQTRAPVIDHDKEHQEELARERHALGLLNQSRYGDFDPPADKWFPIAGLRKNDSYEWDLLPNVQDRARRQLQTALLSSGIQAPEGLDSRDAAPQLNLTRLFLPVYHNVTSKLRGDWVRQKIDEPLAANRSHINVTALAIENDYVTHEFGLNVTGDTGTLYLELHEGEGQELWRSGRVVREIKANLAIESASSLRNIWYLSLFGVHFPESGGIILSTTSEKFGGIFSLPHFALSQDAFDLSHDLLVKSLSDTISEKQNSPPTFFPWSSLPHGSHGTSFPTPKCEYIIYLQQHPLFIGDKLADQSAISMIEDELRFPEGAPIPPPPVMKMSAVVFSPDCGFILETKGAPEYPPTDALYLTGPKQEEYGKYAARLVFVMACVFVGQISLLLRQIKDASTPSTRSRISFYTIAMMSIGDAFTISFLVLELYDEVSFLILTATSFLAFLSVSYIGMRFMMEIWAVQAPERREQGRQNSQNTNARQTLPPPATAPRPTDTGATPIILPPDQDAPDDEETANNGGGTGQGQSDTGSDVGAMYARFYFVLFCLLILSVWSVVWPNLLGAIYARFMSFLYLSFWVPQIYRNVMRNCPKALRWEFVIGQSILRLFPFVYFFTVPGNILFIRTDTTTALAMVGWVWIQIWALASQDILGPRFFVPRGWAPPAYDYHPTLRDTSASGSGEDVESGGVLPIGFLRAQERDSPTITRTDSNSHTRPHKDKKKKIFDCAICMQDIEVPVLSASGGAGPSSVADGATSILARRTYMVTPCRHIFHSTCLESWMRLRLQCPICRESIPPV</sequence>
<comment type="subcellular location">
    <subcellularLocation>
        <location evidence="2">Endomembrane system</location>
        <topology evidence="2">Multi-pass membrane protein</topology>
    </subcellularLocation>
</comment>
<evidence type="ECO:0000256" key="7">
    <source>
        <dbReference type="ARBA" id="ARBA00022723"/>
    </source>
</evidence>
<dbReference type="Proteomes" id="UP001583193">
    <property type="component" value="Unassembled WGS sequence"/>
</dbReference>
<evidence type="ECO:0000313" key="20">
    <source>
        <dbReference type="Proteomes" id="UP001583193"/>
    </source>
</evidence>
<feature type="compositionally biased region" description="Low complexity" evidence="15">
    <location>
        <begin position="508"/>
        <end position="517"/>
    </location>
</feature>
<accession>A0ABR3WPH2</accession>
<keyword evidence="11" id="KW-0862">Zinc</keyword>
<keyword evidence="6 16" id="KW-0812">Transmembrane</keyword>
<keyword evidence="7" id="KW-0479">Metal-binding</keyword>
<feature type="transmembrane region" description="Helical" evidence="16">
    <location>
        <begin position="387"/>
        <end position="410"/>
    </location>
</feature>
<feature type="chain" id="PRO_5047483415" description="RING-type E3 ubiquitin transferase" evidence="17">
    <location>
        <begin position="25"/>
        <end position="812"/>
    </location>
</feature>
<evidence type="ECO:0000256" key="13">
    <source>
        <dbReference type="ARBA" id="ARBA00023136"/>
    </source>
</evidence>
<gene>
    <name evidence="19" type="ORF">Plec18167_009379</name>
</gene>
<evidence type="ECO:0000256" key="4">
    <source>
        <dbReference type="ARBA" id="ARBA00012483"/>
    </source>
</evidence>
<dbReference type="EMBL" id="JAVDPF010000059">
    <property type="protein sequence ID" value="KAL1865566.1"/>
    <property type="molecule type" value="Genomic_DNA"/>
</dbReference>
<keyword evidence="12 16" id="KW-1133">Transmembrane helix</keyword>
<dbReference type="PROSITE" id="PS50089">
    <property type="entry name" value="ZF_RING_2"/>
    <property type="match status" value="1"/>
</dbReference>
<feature type="signal peptide" evidence="17">
    <location>
        <begin position="1"/>
        <end position="24"/>
    </location>
</feature>
<dbReference type="SUPFAM" id="SSF57850">
    <property type="entry name" value="RING/U-box"/>
    <property type="match status" value="1"/>
</dbReference>
<evidence type="ECO:0000256" key="2">
    <source>
        <dbReference type="ARBA" id="ARBA00004127"/>
    </source>
</evidence>
<evidence type="ECO:0000256" key="17">
    <source>
        <dbReference type="SAM" id="SignalP"/>
    </source>
</evidence>
<keyword evidence="10" id="KW-0833">Ubl conjugation pathway</keyword>
<evidence type="ECO:0000256" key="8">
    <source>
        <dbReference type="ARBA" id="ARBA00022729"/>
    </source>
</evidence>
<evidence type="ECO:0000259" key="18">
    <source>
        <dbReference type="PROSITE" id="PS50089"/>
    </source>
</evidence>
<feature type="region of interest" description="Disordered" evidence="15">
    <location>
        <begin position="484"/>
        <end position="545"/>
    </location>
</feature>
<evidence type="ECO:0000256" key="9">
    <source>
        <dbReference type="ARBA" id="ARBA00022771"/>
    </source>
</evidence>
<feature type="compositionally biased region" description="Polar residues" evidence="15">
    <location>
        <begin position="489"/>
        <end position="499"/>
    </location>
</feature>
<dbReference type="InterPro" id="IPR013083">
    <property type="entry name" value="Znf_RING/FYVE/PHD"/>
</dbReference>
<dbReference type="PANTHER" id="PTHR22763:SF162">
    <property type="entry name" value="TRANSMEMBRANE E3 UBIQUITIN-PROTEIN LIGASE 1"/>
    <property type="match status" value="1"/>
</dbReference>
<dbReference type="Pfam" id="PF13639">
    <property type="entry name" value="zf-RING_2"/>
    <property type="match status" value="1"/>
</dbReference>
<evidence type="ECO:0000256" key="14">
    <source>
        <dbReference type="PROSITE-ProRule" id="PRU00175"/>
    </source>
</evidence>
<dbReference type="EC" id="2.3.2.27" evidence="4"/>
<evidence type="ECO:0000256" key="5">
    <source>
        <dbReference type="ARBA" id="ARBA00022679"/>
    </source>
</evidence>
<feature type="transmembrane region" description="Helical" evidence="16">
    <location>
        <begin position="581"/>
        <end position="599"/>
    </location>
</feature>
<dbReference type="InterPro" id="IPR001841">
    <property type="entry name" value="Znf_RING"/>
</dbReference>
<feature type="domain" description="RING-type" evidence="18">
    <location>
        <begin position="742"/>
        <end position="806"/>
    </location>
</feature>
<dbReference type="Pfam" id="PF11145">
    <property type="entry name" value="DUF2921"/>
    <property type="match status" value="2"/>
</dbReference>
<proteinExistence type="predicted"/>
<comment type="caution">
    <text evidence="19">The sequence shown here is derived from an EMBL/GenBank/DDBJ whole genome shotgun (WGS) entry which is preliminary data.</text>
</comment>
<dbReference type="InterPro" id="IPR021319">
    <property type="entry name" value="DUF2921"/>
</dbReference>
<keyword evidence="8 17" id="KW-0732">Signal</keyword>
<evidence type="ECO:0000256" key="6">
    <source>
        <dbReference type="ARBA" id="ARBA00022692"/>
    </source>
</evidence>
<feature type="transmembrane region" description="Helical" evidence="16">
    <location>
        <begin position="422"/>
        <end position="443"/>
    </location>
</feature>